<sequence length="223" mass="26187">MEKETVILTCSSLERYVKRAQEKMHTNYPIIVIDRIYHVEPATMKTVIWQELEKRKRKPDTILAAMGFCGGVWDQVRAQVRTVIPRVDDCVSLLLATDDRYIPNRKESGHLYLYEDEPEKFSVLSLLKDYRKASKEFQGLDEETLFHMWFDQYYFLDIIDTGYNDCYELAYAEQAQKNADMIHAALDYVQGSNRILEKLVSGEWDEQFLVAEPGHLIRHGDFF</sequence>
<dbReference type="AlphaFoldDB" id="A0A174EXX0"/>
<dbReference type="EMBL" id="CYYV01000009">
    <property type="protein sequence ID" value="CUO42157.1"/>
    <property type="molecule type" value="Genomic_DNA"/>
</dbReference>
<evidence type="ECO:0000313" key="3">
    <source>
        <dbReference type="Proteomes" id="UP000095706"/>
    </source>
</evidence>
<protein>
    <submittedName>
        <fullName evidence="2">Protein of uncharacterized function (DUF1638)</fullName>
    </submittedName>
</protein>
<dbReference type="Proteomes" id="UP000095706">
    <property type="component" value="Unassembled WGS sequence"/>
</dbReference>
<accession>A0A174EXX0</accession>
<reference evidence="2 3" key="1">
    <citation type="submission" date="2015-09" db="EMBL/GenBank/DDBJ databases">
        <authorList>
            <consortium name="Pathogen Informatics"/>
        </authorList>
    </citation>
    <scope>NUCLEOTIDE SEQUENCE [LARGE SCALE GENOMIC DNA]</scope>
    <source>
        <strain evidence="2 3">2789STDY5608849</strain>
    </source>
</reference>
<evidence type="ECO:0000313" key="2">
    <source>
        <dbReference type="EMBL" id="CUO42157.1"/>
    </source>
</evidence>
<feature type="domain" description="DUF1638" evidence="1">
    <location>
        <begin position="33"/>
        <end position="199"/>
    </location>
</feature>
<organism evidence="2 3">
    <name type="scientific">Fusicatenibacter saccharivorans</name>
    <dbReference type="NCBI Taxonomy" id="1150298"/>
    <lineage>
        <taxon>Bacteria</taxon>
        <taxon>Bacillati</taxon>
        <taxon>Bacillota</taxon>
        <taxon>Clostridia</taxon>
        <taxon>Lachnospirales</taxon>
        <taxon>Lachnospiraceae</taxon>
        <taxon>Fusicatenibacter</taxon>
    </lineage>
</organism>
<gene>
    <name evidence="2" type="ORF">ERS852406_01919</name>
</gene>
<name>A0A174EXX0_9FIRM</name>
<evidence type="ECO:0000259" key="1">
    <source>
        <dbReference type="Pfam" id="PF07796"/>
    </source>
</evidence>
<dbReference type="RefSeq" id="WP_055227877.1">
    <property type="nucleotide sequence ID" value="NZ_CABJFB010000001.1"/>
</dbReference>
<dbReference type="InterPro" id="IPR012437">
    <property type="entry name" value="DUF1638"/>
</dbReference>
<proteinExistence type="predicted"/>
<dbReference type="Pfam" id="PF07796">
    <property type="entry name" value="DUF1638"/>
    <property type="match status" value="1"/>
</dbReference>